<reference evidence="3" key="2">
    <citation type="submission" date="2015-10" db="EMBL/GenBank/DDBJ databases">
        <authorList>
            <person name="Gilbert D.G."/>
        </authorList>
    </citation>
    <scope>NUCLEOTIDE SEQUENCE</scope>
    <source>
        <strain evidence="3">GO-13</strain>
    </source>
</reference>
<feature type="signal peptide" evidence="2">
    <location>
        <begin position="1"/>
        <end position="22"/>
    </location>
</feature>
<evidence type="ECO:0000313" key="3">
    <source>
        <dbReference type="EMBL" id="KRT87112.1"/>
    </source>
</evidence>
<dbReference type="RefSeq" id="WP_048354549.1">
    <property type="nucleotide sequence ID" value="NZ_JARRTL010000027.1"/>
</dbReference>
<dbReference type="OrthoDB" id="2138699at2"/>
<dbReference type="AlphaFoldDB" id="A0A0T6BI31"/>
<evidence type="ECO:0000313" key="6">
    <source>
        <dbReference type="Proteomes" id="UP001341297"/>
    </source>
</evidence>
<keyword evidence="2" id="KW-0732">Signal</keyword>
<dbReference type="Pfam" id="PF16781">
    <property type="entry name" value="DUF5068"/>
    <property type="match status" value="1"/>
</dbReference>
<name>A0A0T6BI31_9BACI</name>
<dbReference type="Proteomes" id="UP001341297">
    <property type="component" value="Unassembled WGS sequence"/>
</dbReference>
<keyword evidence="6" id="KW-1185">Reference proteome</keyword>
<reference evidence="4 6" key="3">
    <citation type="submission" date="2023-03" db="EMBL/GenBank/DDBJ databases">
        <title>Agriculturally important microbes genome sequencing.</title>
        <authorList>
            <person name="Dunlap C."/>
        </authorList>
    </citation>
    <scope>NUCLEOTIDE SEQUENCE [LARGE SCALE GENOMIC DNA]</scope>
    <source>
        <strain evidence="4 6">CBP-3203</strain>
    </source>
</reference>
<sequence length="411" mass="45977">MKKTKILSTSAIAAMLLLSACGKGEQSSETKNKQESSPKTAETSGKQTSEKEETKETKSSGGILNPNIAKETEGKVKVVYTNEKPNYVNDMDGFKVSVDEYQIVKVTDMNSDYHIEFDDQNEGYVITAKVTIDNTTNKAMYYTNNFSIQLENDLNYIPAERTFVRDEYPKSKKETETSKWAAGEKVSGLVSFTLTDEQFDSLKKVKPKFIIGGGAADNSKFSGSNHKKGIFDFVYSDKQEAQAKSESKLFPDKLTTDNLANKKMIFEKQGIDETKQLGDVKVTLEGVQYTEVIPTKANKERFSNFGDNGIVAVTVKLKLDNQTDDPISIWNIGSKLAIDKNRGHIIAQTMAEPTEPKDIKAGKQGEKYHVFMFRKDDFETIKKFDLEFGPIYGDDGNGLFKNKTVTFSLPR</sequence>
<gene>
    <name evidence="3" type="ORF">AB447_209090</name>
    <name evidence="4" type="ORF">P8828_20625</name>
</gene>
<feature type="chain" id="PRO_5038597745" evidence="2">
    <location>
        <begin position="23"/>
        <end position="411"/>
    </location>
</feature>
<organism evidence="3 5">
    <name type="scientific">Bacillus glycinifermentans</name>
    <dbReference type="NCBI Taxonomy" id="1664069"/>
    <lineage>
        <taxon>Bacteria</taxon>
        <taxon>Bacillati</taxon>
        <taxon>Bacillota</taxon>
        <taxon>Bacilli</taxon>
        <taxon>Bacillales</taxon>
        <taxon>Bacillaceae</taxon>
        <taxon>Bacillus</taxon>
    </lineage>
</organism>
<dbReference type="PROSITE" id="PS51257">
    <property type="entry name" value="PROKAR_LIPOPROTEIN"/>
    <property type="match status" value="1"/>
</dbReference>
<comment type="caution">
    <text evidence="3">The sequence shown here is derived from an EMBL/GenBank/DDBJ whole genome shotgun (WGS) entry which is preliminary data.</text>
</comment>
<reference evidence="3 5" key="1">
    <citation type="journal article" date="2015" name="Int. J. Syst. Evol. Microbiol.">
        <title>Bacillus glycinifermentans sp. nov., isolated from fermented soybean paste.</title>
        <authorList>
            <person name="Kim S.J."/>
            <person name="Dunlap C.A."/>
            <person name="Kwon S.W."/>
            <person name="Rooney A.P."/>
        </authorList>
    </citation>
    <scope>NUCLEOTIDE SEQUENCE [LARGE SCALE GENOMIC DNA]</scope>
    <source>
        <strain evidence="3 5">GO-13</strain>
    </source>
</reference>
<proteinExistence type="predicted"/>
<dbReference type="Gene3D" id="2.60.40.4170">
    <property type="match status" value="2"/>
</dbReference>
<dbReference type="EMBL" id="JARRTL010000027">
    <property type="protein sequence ID" value="MEC0487162.1"/>
    <property type="molecule type" value="Genomic_DNA"/>
</dbReference>
<evidence type="ECO:0000256" key="1">
    <source>
        <dbReference type="SAM" id="MobiDB-lite"/>
    </source>
</evidence>
<dbReference type="Proteomes" id="UP000036168">
    <property type="component" value="Unassembled WGS sequence"/>
</dbReference>
<evidence type="ECO:0000313" key="4">
    <source>
        <dbReference type="EMBL" id="MEC0487162.1"/>
    </source>
</evidence>
<evidence type="ECO:0000256" key="2">
    <source>
        <dbReference type="SAM" id="SignalP"/>
    </source>
</evidence>
<feature type="region of interest" description="Disordered" evidence="1">
    <location>
        <begin position="23"/>
        <end position="67"/>
    </location>
</feature>
<feature type="compositionally biased region" description="Basic and acidic residues" evidence="1">
    <location>
        <begin position="26"/>
        <end position="36"/>
    </location>
</feature>
<protein>
    <submittedName>
        <fullName evidence="4">DUF5068 domain-containing protein</fullName>
    </submittedName>
</protein>
<dbReference type="EMBL" id="LECW02000082">
    <property type="protein sequence ID" value="KRT87112.1"/>
    <property type="molecule type" value="Genomic_DNA"/>
</dbReference>
<evidence type="ECO:0000313" key="5">
    <source>
        <dbReference type="Proteomes" id="UP000036168"/>
    </source>
</evidence>
<dbReference type="InterPro" id="IPR031888">
    <property type="entry name" value="DUF5068"/>
</dbReference>
<feature type="compositionally biased region" description="Basic and acidic residues" evidence="1">
    <location>
        <begin position="48"/>
        <end position="58"/>
    </location>
</feature>
<accession>A0A0T6BI31</accession>